<gene>
    <name evidence="1" type="ORF">KCH_11850</name>
</gene>
<evidence type="ECO:0000313" key="2">
    <source>
        <dbReference type="Proteomes" id="UP000027178"/>
    </source>
</evidence>
<proteinExistence type="predicted"/>
<dbReference type="EMBL" id="JNBY01000050">
    <property type="protein sequence ID" value="KDN87100.1"/>
    <property type="molecule type" value="Genomic_DNA"/>
</dbReference>
<keyword evidence="2" id="KW-1185">Reference proteome</keyword>
<dbReference type="Proteomes" id="UP000027178">
    <property type="component" value="Unassembled WGS sequence"/>
</dbReference>
<dbReference type="HOGENOM" id="CLU_2916450_0_0_11"/>
<name>A0A066ZAB1_9ACTN</name>
<accession>A0A066ZAB1</accession>
<protein>
    <submittedName>
        <fullName evidence="1">Uncharacterized protein</fullName>
    </submittedName>
</protein>
<reference evidence="1 2" key="1">
    <citation type="submission" date="2014-05" db="EMBL/GenBank/DDBJ databases">
        <title>Draft Genome Sequence of Kitasatospora cheerisanensis KCTC 2395.</title>
        <authorList>
            <person name="Nam D.H."/>
        </authorList>
    </citation>
    <scope>NUCLEOTIDE SEQUENCE [LARGE SCALE GENOMIC DNA]</scope>
    <source>
        <strain evidence="1 2">KCTC 2395</strain>
    </source>
</reference>
<dbReference type="AlphaFoldDB" id="A0A066ZAB1"/>
<organism evidence="1 2">
    <name type="scientific">Kitasatospora cheerisanensis KCTC 2395</name>
    <dbReference type="NCBI Taxonomy" id="1348663"/>
    <lineage>
        <taxon>Bacteria</taxon>
        <taxon>Bacillati</taxon>
        <taxon>Actinomycetota</taxon>
        <taxon>Actinomycetes</taxon>
        <taxon>Kitasatosporales</taxon>
        <taxon>Streptomycetaceae</taxon>
        <taxon>Kitasatospora</taxon>
    </lineage>
</organism>
<comment type="caution">
    <text evidence="1">The sequence shown here is derived from an EMBL/GenBank/DDBJ whole genome shotgun (WGS) entry which is preliminary data.</text>
</comment>
<sequence>MGADLDPRRAEQWSVVQESEPATGFDTVTELLFFPTLPHVLAVGVAKCDPDRAPFGSALPK</sequence>
<evidence type="ECO:0000313" key="1">
    <source>
        <dbReference type="EMBL" id="KDN87100.1"/>
    </source>
</evidence>